<name>A0AAV4SG93_9ARAC</name>
<dbReference type="AlphaFoldDB" id="A0AAV4SG93"/>
<evidence type="ECO:0000313" key="1">
    <source>
        <dbReference type="EMBL" id="GIY31535.1"/>
    </source>
</evidence>
<dbReference type="EMBL" id="BPLQ01007678">
    <property type="protein sequence ID" value="GIY31535.1"/>
    <property type="molecule type" value="Genomic_DNA"/>
</dbReference>
<proteinExistence type="predicted"/>
<organism evidence="1 2">
    <name type="scientific">Caerostris darwini</name>
    <dbReference type="NCBI Taxonomy" id="1538125"/>
    <lineage>
        <taxon>Eukaryota</taxon>
        <taxon>Metazoa</taxon>
        <taxon>Ecdysozoa</taxon>
        <taxon>Arthropoda</taxon>
        <taxon>Chelicerata</taxon>
        <taxon>Arachnida</taxon>
        <taxon>Araneae</taxon>
        <taxon>Araneomorphae</taxon>
        <taxon>Entelegynae</taxon>
        <taxon>Araneoidea</taxon>
        <taxon>Araneidae</taxon>
        <taxon>Caerostris</taxon>
    </lineage>
</organism>
<sequence>MLNIRHRNNLEGRSDKILITAEAIIAGVPFSQQQRTPLKTLANDVYLQNASSVLEAKFRSSKVLNQSEEAAICFGFPVQAFHYGLLRNGCLNEKNLRGFLDLRGPGEELRQQTKEVCRTLVNAFKRKGAMKKTTPLPRSVSVSPFKRSTMGCSGTDVQMRRTLEGSLI</sequence>
<evidence type="ECO:0000313" key="2">
    <source>
        <dbReference type="Proteomes" id="UP001054837"/>
    </source>
</evidence>
<gene>
    <name evidence="1" type="ORF">CDAR_409871</name>
</gene>
<protein>
    <submittedName>
        <fullName evidence="1">Uncharacterized protein</fullName>
    </submittedName>
</protein>
<keyword evidence="2" id="KW-1185">Reference proteome</keyword>
<accession>A0AAV4SG93</accession>
<reference evidence="1 2" key="1">
    <citation type="submission" date="2021-06" db="EMBL/GenBank/DDBJ databases">
        <title>Caerostris darwini draft genome.</title>
        <authorList>
            <person name="Kono N."/>
            <person name="Arakawa K."/>
        </authorList>
    </citation>
    <scope>NUCLEOTIDE SEQUENCE [LARGE SCALE GENOMIC DNA]</scope>
</reference>
<dbReference type="Proteomes" id="UP001054837">
    <property type="component" value="Unassembled WGS sequence"/>
</dbReference>
<comment type="caution">
    <text evidence="1">The sequence shown here is derived from an EMBL/GenBank/DDBJ whole genome shotgun (WGS) entry which is preliminary data.</text>
</comment>